<comment type="caution">
    <text evidence="2">The sequence shown here is derived from an EMBL/GenBank/DDBJ whole genome shotgun (WGS) entry which is preliminary data.</text>
</comment>
<dbReference type="EMBL" id="CAJVPJ010000580">
    <property type="protein sequence ID" value="CAG8539446.1"/>
    <property type="molecule type" value="Genomic_DNA"/>
</dbReference>
<dbReference type="AlphaFoldDB" id="A0A9N9AQR5"/>
<evidence type="ECO:0000256" key="1">
    <source>
        <dbReference type="SAM" id="MobiDB-lite"/>
    </source>
</evidence>
<feature type="compositionally biased region" description="Low complexity" evidence="1">
    <location>
        <begin position="20"/>
        <end position="29"/>
    </location>
</feature>
<keyword evidence="3" id="KW-1185">Reference proteome</keyword>
<feature type="compositionally biased region" description="Basic and acidic residues" evidence="1">
    <location>
        <begin position="64"/>
        <end position="78"/>
    </location>
</feature>
<dbReference type="OrthoDB" id="2278444at2759"/>
<dbReference type="Proteomes" id="UP000789572">
    <property type="component" value="Unassembled WGS sequence"/>
</dbReference>
<reference evidence="2" key="1">
    <citation type="submission" date="2021-06" db="EMBL/GenBank/DDBJ databases">
        <authorList>
            <person name="Kallberg Y."/>
            <person name="Tangrot J."/>
            <person name="Rosling A."/>
        </authorList>
    </citation>
    <scope>NUCLEOTIDE SEQUENCE</scope>
    <source>
        <strain evidence="2">IA702</strain>
    </source>
</reference>
<sequence>MGNCCSSCFPSERKKGYTLSSSSDTASGSNRQQPSRDEIAKAAEQRFKQAENRGVRPGGGKLSKQLEQERKTGGKSDDTPPAANLEWRVD</sequence>
<name>A0A9N9AQR5_9GLOM</name>
<organism evidence="2 3">
    <name type="scientific">Paraglomus occultum</name>
    <dbReference type="NCBI Taxonomy" id="144539"/>
    <lineage>
        <taxon>Eukaryota</taxon>
        <taxon>Fungi</taxon>
        <taxon>Fungi incertae sedis</taxon>
        <taxon>Mucoromycota</taxon>
        <taxon>Glomeromycotina</taxon>
        <taxon>Glomeromycetes</taxon>
        <taxon>Paraglomerales</taxon>
        <taxon>Paraglomeraceae</taxon>
        <taxon>Paraglomus</taxon>
    </lineage>
</organism>
<gene>
    <name evidence="2" type="ORF">POCULU_LOCUS4461</name>
</gene>
<evidence type="ECO:0000313" key="2">
    <source>
        <dbReference type="EMBL" id="CAG8539446.1"/>
    </source>
</evidence>
<feature type="compositionally biased region" description="Basic and acidic residues" evidence="1">
    <location>
        <begin position="34"/>
        <end position="54"/>
    </location>
</feature>
<feature type="region of interest" description="Disordered" evidence="1">
    <location>
        <begin position="13"/>
        <end position="90"/>
    </location>
</feature>
<evidence type="ECO:0000313" key="3">
    <source>
        <dbReference type="Proteomes" id="UP000789572"/>
    </source>
</evidence>
<proteinExistence type="predicted"/>
<accession>A0A9N9AQR5</accession>
<protein>
    <submittedName>
        <fullName evidence="2">2761_t:CDS:1</fullName>
    </submittedName>
</protein>